<proteinExistence type="predicted"/>
<dbReference type="AlphaFoldDB" id="A0AAW9NW83"/>
<evidence type="ECO:0000313" key="1">
    <source>
        <dbReference type="EMBL" id="MEC1178568.1"/>
    </source>
</evidence>
<name>A0AAW9NW83_9BACL</name>
<keyword evidence="2" id="KW-1185">Reference proteome</keyword>
<accession>A0AAW9NW83</accession>
<reference evidence="1 2" key="1">
    <citation type="submission" date="2023-03" db="EMBL/GenBank/DDBJ databases">
        <title>Bacillus Genome Sequencing.</title>
        <authorList>
            <person name="Dunlap C."/>
        </authorList>
    </citation>
    <scope>NUCLEOTIDE SEQUENCE [LARGE SCALE GENOMIC DNA]</scope>
    <source>
        <strain evidence="1 2">B-59205</strain>
    </source>
</reference>
<protein>
    <submittedName>
        <fullName evidence="1">Uncharacterized protein</fullName>
    </submittedName>
</protein>
<comment type="caution">
    <text evidence="1">The sequence shown here is derived from an EMBL/GenBank/DDBJ whole genome shotgun (WGS) entry which is preliminary data.</text>
</comment>
<organism evidence="1 2">
    <name type="scientific">Metasolibacillus meyeri</name>
    <dbReference type="NCBI Taxonomy" id="1071052"/>
    <lineage>
        <taxon>Bacteria</taxon>
        <taxon>Bacillati</taxon>
        <taxon>Bacillota</taxon>
        <taxon>Bacilli</taxon>
        <taxon>Bacillales</taxon>
        <taxon>Caryophanaceae</taxon>
        <taxon>Metasolibacillus</taxon>
    </lineage>
</organism>
<dbReference type="Proteomes" id="UP001344888">
    <property type="component" value="Unassembled WGS sequence"/>
</dbReference>
<dbReference type="RefSeq" id="WP_326123060.1">
    <property type="nucleotide sequence ID" value="NZ_JARSFG010000012.1"/>
</dbReference>
<dbReference type="EMBL" id="JARSFG010000012">
    <property type="protein sequence ID" value="MEC1178568.1"/>
    <property type="molecule type" value="Genomic_DNA"/>
</dbReference>
<gene>
    <name evidence="1" type="ORF">P9B03_08750</name>
</gene>
<sequence>MGKILSSNLETYLLDEELELERHEETDSFKEYDSYEQYPAGFFTGL</sequence>
<evidence type="ECO:0000313" key="2">
    <source>
        <dbReference type="Proteomes" id="UP001344888"/>
    </source>
</evidence>